<dbReference type="GO" id="GO:0016020">
    <property type="term" value="C:membrane"/>
    <property type="evidence" value="ECO:0007669"/>
    <property type="project" value="TreeGrafter"/>
</dbReference>
<dbReference type="EMBL" id="UINC01002607">
    <property type="protein sequence ID" value="SUZ98469.1"/>
    <property type="molecule type" value="Genomic_DNA"/>
</dbReference>
<evidence type="ECO:0000256" key="3">
    <source>
        <dbReference type="ARBA" id="ARBA00023002"/>
    </source>
</evidence>
<dbReference type="Gene3D" id="2.60.120.330">
    <property type="entry name" value="B-lactam Antibiotic, Isopenicillin N Synthase, Chain"/>
    <property type="match status" value="1"/>
</dbReference>
<protein>
    <recommendedName>
        <fullName evidence="5">Aspartyl/asparaginy/proline hydroxylase domain-containing protein</fullName>
    </recommendedName>
</protein>
<organism evidence="6">
    <name type="scientific">marine metagenome</name>
    <dbReference type="NCBI Taxonomy" id="408172"/>
    <lineage>
        <taxon>unclassified sequences</taxon>
        <taxon>metagenomes</taxon>
        <taxon>ecological metagenomes</taxon>
    </lineage>
</organism>
<dbReference type="InterPro" id="IPR027443">
    <property type="entry name" value="IPNS-like_sf"/>
</dbReference>
<dbReference type="InterPro" id="IPR007803">
    <property type="entry name" value="Asp/Arg/Pro-Hydrxlase"/>
</dbReference>
<dbReference type="PANTHER" id="PTHR46332:SF5">
    <property type="entry name" value="ASPARTATE BETA-HYDROXYLASE DOMAIN CONTAINING 2"/>
    <property type="match status" value="1"/>
</dbReference>
<accession>A0A381S4V2</accession>
<evidence type="ECO:0000256" key="2">
    <source>
        <dbReference type="ARBA" id="ARBA00022964"/>
    </source>
</evidence>
<proteinExistence type="inferred from homology"/>
<dbReference type="PANTHER" id="PTHR46332">
    <property type="entry name" value="ASPARTATE BETA-HYDROXYLASE DOMAIN-CONTAINING PROTEIN 2"/>
    <property type="match status" value="1"/>
</dbReference>
<dbReference type="Pfam" id="PF05118">
    <property type="entry name" value="Asp_Arg_Hydrox"/>
    <property type="match status" value="1"/>
</dbReference>
<feature type="coiled-coil region" evidence="4">
    <location>
        <begin position="5"/>
        <end position="63"/>
    </location>
</feature>
<dbReference type="SUPFAM" id="SSF51197">
    <property type="entry name" value="Clavaminate synthase-like"/>
    <property type="match status" value="1"/>
</dbReference>
<feature type="domain" description="Aspartyl/asparaginy/proline hydroxylase" evidence="5">
    <location>
        <begin position="106"/>
        <end position="211"/>
    </location>
</feature>
<keyword evidence="4" id="KW-0175">Coiled coil</keyword>
<gene>
    <name evidence="6" type="ORF">METZ01_LOCUS51323</name>
</gene>
<dbReference type="AlphaFoldDB" id="A0A381S4V2"/>
<name>A0A381S4V2_9ZZZZ</name>
<sequence>MEKEIEKIQKIIDDKRKEIERRNKKQMDNQKRFYNQKIIGNNLLNFGKEIEKYQNEIKTIENQNMFWISWEYYQNLIFDPKNMRWRIIPICSCLPTNKPENMIWITNCERFIPKIYNFVKSLKNVKSAVISRMGKNVKLHLHQGWECIANHILRSHLTIIVEENKSGLIVNNEKKYHNPKEYILFDDSINHTGFNESENDRYILIIDFKRPKEAMKGISKIQPQDGLDLEVVRQKFQKINKYYGNLKY</sequence>
<evidence type="ECO:0000259" key="5">
    <source>
        <dbReference type="Pfam" id="PF05118"/>
    </source>
</evidence>
<evidence type="ECO:0000256" key="1">
    <source>
        <dbReference type="ARBA" id="ARBA00007730"/>
    </source>
</evidence>
<evidence type="ECO:0000256" key="4">
    <source>
        <dbReference type="SAM" id="Coils"/>
    </source>
</evidence>
<dbReference type="InterPro" id="IPR051821">
    <property type="entry name" value="Asp/Asn_beta-hydroxylase"/>
</dbReference>
<keyword evidence="3" id="KW-0560">Oxidoreductase</keyword>
<comment type="similarity">
    <text evidence="1">Belongs to the aspartyl/asparaginyl beta-hydroxylase family.</text>
</comment>
<reference evidence="6" key="1">
    <citation type="submission" date="2018-05" db="EMBL/GenBank/DDBJ databases">
        <authorList>
            <person name="Lanie J.A."/>
            <person name="Ng W.-L."/>
            <person name="Kazmierczak K.M."/>
            <person name="Andrzejewski T.M."/>
            <person name="Davidsen T.M."/>
            <person name="Wayne K.J."/>
            <person name="Tettelin H."/>
            <person name="Glass J.I."/>
            <person name="Rusch D."/>
            <person name="Podicherti R."/>
            <person name="Tsui H.-C.T."/>
            <person name="Winkler M.E."/>
        </authorList>
    </citation>
    <scope>NUCLEOTIDE SEQUENCE</scope>
</reference>
<keyword evidence="2" id="KW-0223">Dioxygenase</keyword>
<evidence type="ECO:0000313" key="6">
    <source>
        <dbReference type="EMBL" id="SUZ98469.1"/>
    </source>
</evidence>
<dbReference type="GO" id="GO:0051213">
    <property type="term" value="F:dioxygenase activity"/>
    <property type="evidence" value="ECO:0007669"/>
    <property type="project" value="UniProtKB-KW"/>
</dbReference>